<proteinExistence type="predicted"/>
<dbReference type="InterPro" id="IPR027954">
    <property type="entry name" value="Transcobalamin-like_C"/>
</dbReference>
<organism evidence="4 5">
    <name type="scientific">Litchfieldia luteola</name>
    <dbReference type="NCBI Taxonomy" id="682179"/>
    <lineage>
        <taxon>Bacteria</taxon>
        <taxon>Bacillati</taxon>
        <taxon>Bacillota</taxon>
        <taxon>Bacilli</taxon>
        <taxon>Bacillales</taxon>
        <taxon>Bacillaceae</taxon>
        <taxon>Litchfieldia</taxon>
    </lineage>
</organism>
<feature type="compositionally biased region" description="Low complexity" evidence="1">
    <location>
        <begin position="84"/>
        <end position="99"/>
    </location>
</feature>
<gene>
    <name evidence="4" type="ORF">IMZ08_03565</name>
</gene>
<keyword evidence="5" id="KW-1185">Reference proteome</keyword>
<feature type="compositionally biased region" description="Basic and acidic residues" evidence="1">
    <location>
        <begin position="59"/>
        <end position="83"/>
    </location>
</feature>
<evidence type="ECO:0000259" key="3">
    <source>
        <dbReference type="Pfam" id="PF14478"/>
    </source>
</evidence>
<evidence type="ECO:0000256" key="1">
    <source>
        <dbReference type="SAM" id="MobiDB-lite"/>
    </source>
</evidence>
<feature type="compositionally biased region" description="Basic and acidic residues" evidence="1">
    <location>
        <begin position="113"/>
        <end position="137"/>
    </location>
</feature>
<dbReference type="Proteomes" id="UP001516662">
    <property type="component" value="Unassembled WGS sequence"/>
</dbReference>
<dbReference type="Pfam" id="PF14478">
    <property type="entry name" value="DUF4430"/>
    <property type="match status" value="1"/>
</dbReference>
<evidence type="ECO:0000313" key="4">
    <source>
        <dbReference type="EMBL" id="MBE4907136.1"/>
    </source>
</evidence>
<sequence>MKMAKLVKLPTLILIIAMLVSGCGNNSETTKPIVEDTGKEDTIEVVENNVDSEAETESSDSKPETEVVEKSTEKPTDTTKPNDTDSTSESKNTTEPTTTAKKETPKQETTSQSKKEETKPKTPETKPKTTEATKPKPAEPPATKATITVIGPADVGTLINTTEVAFKDGDTILDVLLQIAKKAGIHVDYTGSGAMGYVVGIDNYYEFDYGPKSGWTCKLNGSTLSKSSDAIKVKEGDRIDWIYTENYSNDK</sequence>
<feature type="region of interest" description="Disordered" evidence="1">
    <location>
        <begin position="23"/>
        <end position="145"/>
    </location>
</feature>
<accession>A0ABR9QF66</accession>
<evidence type="ECO:0000256" key="2">
    <source>
        <dbReference type="SAM" id="SignalP"/>
    </source>
</evidence>
<evidence type="ECO:0000313" key="5">
    <source>
        <dbReference type="Proteomes" id="UP001516662"/>
    </source>
</evidence>
<protein>
    <submittedName>
        <fullName evidence="4">DUF4430 domain-containing protein</fullName>
    </submittedName>
</protein>
<dbReference type="PROSITE" id="PS51257">
    <property type="entry name" value="PROKAR_LIPOPROTEIN"/>
    <property type="match status" value="1"/>
</dbReference>
<comment type="caution">
    <text evidence="4">The sequence shown here is derived from an EMBL/GenBank/DDBJ whole genome shotgun (WGS) entry which is preliminary data.</text>
</comment>
<feature type="chain" id="PRO_5045243680" evidence="2">
    <location>
        <begin position="27"/>
        <end position="251"/>
    </location>
</feature>
<dbReference type="EMBL" id="JADCLJ010000007">
    <property type="protein sequence ID" value="MBE4907136.1"/>
    <property type="molecule type" value="Genomic_DNA"/>
</dbReference>
<dbReference type="Gene3D" id="2.170.130.30">
    <property type="match status" value="1"/>
</dbReference>
<name>A0ABR9QF66_9BACI</name>
<reference evidence="4 5" key="1">
    <citation type="submission" date="2020-10" db="EMBL/GenBank/DDBJ databases">
        <title>Bacillus sp. HD4P25, an endophyte from a halophyte.</title>
        <authorList>
            <person name="Sun J.-Q."/>
        </authorList>
    </citation>
    <scope>NUCLEOTIDE SEQUENCE [LARGE SCALE GENOMIC DNA]</scope>
    <source>
        <strain evidence="4 5">YIM 93174</strain>
    </source>
</reference>
<keyword evidence="2" id="KW-0732">Signal</keyword>
<feature type="compositionally biased region" description="Basic and acidic residues" evidence="1">
    <location>
        <begin position="33"/>
        <end position="42"/>
    </location>
</feature>
<dbReference type="RefSeq" id="WP_209794378.1">
    <property type="nucleotide sequence ID" value="NZ_JADCLJ010000007.1"/>
</dbReference>
<feature type="signal peptide" evidence="2">
    <location>
        <begin position="1"/>
        <end position="26"/>
    </location>
</feature>
<feature type="domain" description="Transcobalamin-like C-terminal" evidence="3">
    <location>
        <begin position="169"/>
        <end position="244"/>
    </location>
</feature>